<evidence type="ECO:0000256" key="1">
    <source>
        <dbReference type="ARBA" id="ARBA00022669"/>
    </source>
</evidence>
<protein>
    <recommendedName>
        <fullName evidence="8">Chitin-binding type-2 domain-containing protein</fullName>
    </recommendedName>
</protein>
<evidence type="ECO:0000259" key="8">
    <source>
        <dbReference type="PROSITE" id="PS50940"/>
    </source>
</evidence>
<feature type="signal peptide" evidence="7">
    <location>
        <begin position="1"/>
        <end position="20"/>
    </location>
</feature>
<dbReference type="Gene3D" id="2.170.140.10">
    <property type="entry name" value="Chitin binding domain"/>
    <property type="match status" value="2"/>
</dbReference>
<keyword evidence="5" id="KW-0325">Glycoprotein</keyword>
<comment type="caution">
    <text evidence="9">The sequence shown here is derived from an EMBL/GenBank/DDBJ whole genome shotgun (WGS) entry which is preliminary data.</text>
</comment>
<name>A0AAE1DGI9_9GAST</name>
<dbReference type="SUPFAM" id="SSF57625">
    <property type="entry name" value="Invertebrate chitin-binding proteins"/>
    <property type="match status" value="2"/>
</dbReference>
<feature type="region of interest" description="Disordered" evidence="6">
    <location>
        <begin position="92"/>
        <end position="172"/>
    </location>
</feature>
<dbReference type="InterPro" id="IPR002557">
    <property type="entry name" value="Chitin-bd_dom"/>
</dbReference>
<organism evidence="9 10">
    <name type="scientific">Elysia crispata</name>
    <name type="common">lettuce slug</name>
    <dbReference type="NCBI Taxonomy" id="231223"/>
    <lineage>
        <taxon>Eukaryota</taxon>
        <taxon>Metazoa</taxon>
        <taxon>Spiralia</taxon>
        <taxon>Lophotrochozoa</taxon>
        <taxon>Mollusca</taxon>
        <taxon>Gastropoda</taxon>
        <taxon>Heterobranchia</taxon>
        <taxon>Euthyneura</taxon>
        <taxon>Panpulmonata</taxon>
        <taxon>Sacoglossa</taxon>
        <taxon>Placobranchoidea</taxon>
        <taxon>Plakobranchidae</taxon>
        <taxon>Elysia</taxon>
    </lineage>
</organism>
<evidence type="ECO:0000256" key="6">
    <source>
        <dbReference type="SAM" id="MobiDB-lite"/>
    </source>
</evidence>
<dbReference type="GO" id="GO:0008061">
    <property type="term" value="F:chitin binding"/>
    <property type="evidence" value="ECO:0007669"/>
    <property type="project" value="UniProtKB-KW"/>
</dbReference>
<evidence type="ECO:0000256" key="7">
    <source>
        <dbReference type="SAM" id="SignalP"/>
    </source>
</evidence>
<dbReference type="PROSITE" id="PS50940">
    <property type="entry name" value="CHIT_BIND_II"/>
    <property type="match status" value="2"/>
</dbReference>
<feature type="domain" description="Chitin-binding type-2" evidence="8">
    <location>
        <begin position="28"/>
        <end position="90"/>
    </location>
</feature>
<dbReference type="GO" id="GO:0005576">
    <property type="term" value="C:extracellular region"/>
    <property type="evidence" value="ECO:0007669"/>
    <property type="project" value="InterPro"/>
</dbReference>
<evidence type="ECO:0000256" key="4">
    <source>
        <dbReference type="ARBA" id="ARBA00023157"/>
    </source>
</evidence>
<sequence>MKSNCIYSTIALVLMCSITARGGSHDVLTLCADNGWADGIYPHPTVCTMFIECSGRVTSELDCPANLVFNPNLNVCDDPNNVVNGVNCAKTSTTSTSTQTMTTTTARPTTTRPATTASSTTVTTTPTTTSSTTTPTITTTTTAPTTTSTTTAPTTTLTTTAPTTTSTTTRSTTISSRTTAAATPSTIDITNLCVDQSLKNGIHPDPTSCGHFIECSFGQTYRLPCPANLAFNTKALTCDDKFNVDCRNNYNSIIG</sequence>
<keyword evidence="2 7" id="KW-0732">Signal</keyword>
<dbReference type="AlphaFoldDB" id="A0AAE1DGI9"/>
<keyword evidence="3" id="KW-0677">Repeat</keyword>
<evidence type="ECO:0000313" key="9">
    <source>
        <dbReference type="EMBL" id="KAK3769727.1"/>
    </source>
</evidence>
<keyword evidence="1" id="KW-0147">Chitin-binding</keyword>
<dbReference type="EMBL" id="JAWDGP010003891">
    <property type="protein sequence ID" value="KAK3769727.1"/>
    <property type="molecule type" value="Genomic_DNA"/>
</dbReference>
<feature type="domain" description="Chitin-binding type-2" evidence="8">
    <location>
        <begin position="190"/>
        <end position="248"/>
    </location>
</feature>
<dbReference type="InterPro" id="IPR036508">
    <property type="entry name" value="Chitin-bd_dom_sf"/>
</dbReference>
<keyword evidence="4" id="KW-1015">Disulfide bond</keyword>
<dbReference type="Proteomes" id="UP001283361">
    <property type="component" value="Unassembled WGS sequence"/>
</dbReference>
<gene>
    <name evidence="9" type="ORF">RRG08_062068</name>
</gene>
<dbReference type="InterPro" id="IPR051940">
    <property type="entry name" value="Chitin_bind-dev_reg"/>
</dbReference>
<accession>A0AAE1DGI9</accession>
<evidence type="ECO:0000313" key="10">
    <source>
        <dbReference type="Proteomes" id="UP001283361"/>
    </source>
</evidence>
<dbReference type="PANTHER" id="PTHR23301">
    <property type="entry name" value="CHITIN BINDING PERITROPHIN-A"/>
    <property type="match status" value="1"/>
</dbReference>
<evidence type="ECO:0000256" key="5">
    <source>
        <dbReference type="ARBA" id="ARBA00023180"/>
    </source>
</evidence>
<evidence type="ECO:0000256" key="2">
    <source>
        <dbReference type="ARBA" id="ARBA00022729"/>
    </source>
</evidence>
<keyword evidence="10" id="KW-1185">Reference proteome</keyword>
<reference evidence="9" key="1">
    <citation type="journal article" date="2023" name="G3 (Bethesda)">
        <title>A reference genome for the long-term kleptoplast-retaining sea slug Elysia crispata morphotype clarki.</title>
        <authorList>
            <person name="Eastman K.E."/>
            <person name="Pendleton A.L."/>
            <person name="Shaikh M.A."/>
            <person name="Suttiyut T."/>
            <person name="Ogas R."/>
            <person name="Tomko P."/>
            <person name="Gavelis G."/>
            <person name="Widhalm J.R."/>
            <person name="Wisecaver J.H."/>
        </authorList>
    </citation>
    <scope>NUCLEOTIDE SEQUENCE</scope>
    <source>
        <strain evidence="9">ECLA1</strain>
    </source>
</reference>
<dbReference type="SMART" id="SM00494">
    <property type="entry name" value="ChtBD2"/>
    <property type="match status" value="2"/>
</dbReference>
<proteinExistence type="predicted"/>
<feature type="chain" id="PRO_5042170388" description="Chitin-binding type-2 domain-containing protein" evidence="7">
    <location>
        <begin position="21"/>
        <end position="255"/>
    </location>
</feature>
<dbReference type="Pfam" id="PF01607">
    <property type="entry name" value="CBM_14"/>
    <property type="match status" value="2"/>
</dbReference>
<dbReference type="PANTHER" id="PTHR23301:SF0">
    <property type="entry name" value="CHITIN-BINDING TYPE-2 DOMAIN-CONTAINING PROTEIN-RELATED"/>
    <property type="match status" value="1"/>
</dbReference>
<evidence type="ECO:0000256" key="3">
    <source>
        <dbReference type="ARBA" id="ARBA00022737"/>
    </source>
</evidence>